<dbReference type="EMBL" id="CADCTD010000163">
    <property type="protein sequence ID" value="CAA9278000.1"/>
    <property type="molecule type" value="Genomic_DNA"/>
</dbReference>
<reference evidence="2" key="1">
    <citation type="submission" date="2020-02" db="EMBL/GenBank/DDBJ databases">
        <authorList>
            <person name="Meier V. D."/>
        </authorList>
    </citation>
    <scope>NUCLEOTIDE SEQUENCE</scope>
    <source>
        <strain evidence="2">AVDCRST_MAG27</strain>
    </source>
</reference>
<accession>A0A6J4JE29</accession>
<gene>
    <name evidence="2" type="ORF">AVDCRST_MAG27-3544</name>
</gene>
<feature type="compositionally biased region" description="Gly residues" evidence="1">
    <location>
        <begin position="98"/>
        <end position="107"/>
    </location>
</feature>
<organism evidence="2">
    <name type="scientific">uncultured Craurococcus sp</name>
    <dbReference type="NCBI Taxonomy" id="1135998"/>
    <lineage>
        <taxon>Bacteria</taxon>
        <taxon>Pseudomonadati</taxon>
        <taxon>Pseudomonadota</taxon>
        <taxon>Alphaproteobacteria</taxon>
        <taxon>Acetobacterales</taxon>
        <taxon>Acetobacteraceae</taxon>
        <taxon>Craurococcus</taxon>
        <taxon>environmental samples</taxon>
    </lineage>
</organism>
<feature type="non-terminal residue" evidence="2">
    <location>
        <position position="1"/>
    </location>
</feature>
<evidence type="ECO:0000256" key="1">
    <source>
        <dbReference type="SAM" id="MobiDB-lite"/>
    </source>
</evidence>
<evidence type="ECO:0000313" key="2">
    <source>
        <dbReference type="EMBL" id="CAA9278000.1"/>
    </source>
</evidence>
<sequence length="300" mass="32562">DRPPQPRPSRCRGHEPCAGRGRWRDSGALPERHLPRESRGATGRTRDLHQLLRAAAGSLVARRRACRLCRGAGASGQPDRARRRAAGAGGARRIVHGRAGGDAGTGGCAAARPRRRRDWAHRPARGSVSEWRTAARAGADAAGRQCTRADLVGGPGERHGHRLARPSAAAAQPGPALSGRERHQARRRWAAALQLRDAAAPAGRAGRRRARRGRGDELRHRRLRGNGRRHGLCRDACRGPCAPAARCHRTHGHARTRRRGQHRRGAHARWPRSIRPRHGRPRRGRQGRGRAGAGAASGCM</sequence>
<feature type="region of interest" description="Disordered" evidence="1">
    <location>
        <begin position="72"/>
        <end position="132"/>
    </location>
</feature>
<feature type="compositionally biased region" description="Low complexity" evidence="1">
    <location>
        <begin position="190"/>
        <end position="204"/>
    </location>
</feature>
<feature type="region of interest" description="Disordered" evidence="1">
    <location>
        <begin position="250"/>
        <end position="300"/>
    </location>
</feature>
<proteinExistence type="predicted"/>
<feature type="region of interest" description="Disordered" evidence="1">
    <location>
        <begin position="152"/>
        <end position="223"/>
    </location>
</feature>
<feature type="compositionally biased region" description="Basic residues" evidence="1">
    <location>
        <begin position="250"/>
        <end position="288"/>
    </location>
</feature>
<feature type="non-terminal residue" evidence="2">
    <location>
        <position position="300"/>
    </location>
</feature>
<feature type="region of interest" description="Disordered" evidence="1">
    <location>
        <begin position="1"/>
        <end position="46"/>
    </location>
</feature>
<name>A0A6J4JE29_9PROT</name>
<feature type="compositionally biased region" description="Basic residues" evidence="1">
    <location>
        <begin position="112"/>
        <end position="124"/>
    </location>
</feature>
<feature type="compositionally biased region" description="Basic and acidic residues" evidence="1">
    <location>
        <begin position="12"/>
        <end position="46"/>
    </location>
</feature>
<dbReference type="AlphaFoldDB" id="A0A6J4JE29"/>
<protein>
    <submittedName>
        <fullName evidence="2">Uncharacterized protein</fullName>
    </submittedName>
</protein>